<feature type="compositionally biased region" description="Low complexity" evidence="1">
    <location>
        <begin position="629"/>
        <end position="646"/>
    </location>
</feature>
<organism evidence="2 3">
    <name type="scientific">Arctia plantaginis</name>
    <name type="common">Wood tiger moth</name>
    <name type="synonym">Phalaena plantaginis</name>
    <dbReference type="NCBI Taxonomy" id="874455"/>
    <lineage>
        <taxon>Eukaryota</taxon>
        <taxon>Metazoa</taxon>
        <taxon>Ecdysozoa</taxon>
        <taxon>Arthropoda</taxon>
        <taxon>Hexapoda</taxon>
        <taxon>Insecta</taxon>
        <taxon>Pterygota</taxon>
        <taxon>Neoptera</taxon>
        <taxon>Endopterygota</taxon>
        <taxon>Lepidoptera</taxon>
        <taxon>Glossata</taxon>
        <taxon>Ditrysia</taxon>
        <taxon>Noctuoidea</taxon>
        <taxon>Erebidae</taxon>
        <taxon>Arctiinae</taxon>
        <taxon>Arctia</taxon>
    </lineage>
</organism>
<sequence length="872" mass="98912">MSNNNPINDKKKALLAYKEKLFEEMQYYDKRIEEFRTNHRNKCYYDDSDSSEAEDYFPNMVDTGPEVPQLKAEQSLLKTCLQATQELTNLTVLQSEINVLVQDPQLDGEKPVTEPGTWQEVTAECRIDLVPFTIVFYMHTPNRKFGSTSYRGLQLSLVKKSHEVELNNSVLHTLRRPSDAVEVIRSYAVGYRSRRTTLARLANKYASSLFMEPHPEGGFVLKCSNLLEILWRLENKWSPVAPFHHRMKFDLEYMDESYIKTITQAHKQLLDPAIQTDERTLLLSKIINTCLEARGPVDSESDLESKQTDALTETDPKDRDSEVMAPPKSLPKKTKKITSKDKKISEDALKEKTTPQKRSMADDSGGAKAKKVKTTENSNGEAKKLAKSNEKSGEKKNDDTKKKDNKSNGENEGVKKNSNENVDTAKNMKNSDKSKQINKKIIKKHHTEVISKISVDSGNENNKNTANIAKKKKNNENVPEVTKNNKKDKKELKKTKSNEELKRNNVRTGESEPKKIKSSSDINKTDTQNFDDKADNVTNKPKNKIRVEKNSKEKKNDDIEYKESETFEATKTAKGKPKNNKNNEQLAKKIDRKVKMSIANDKKFDQITKKISGDIRNKNLDNMTKNIENNSTKTVSNSKNVKVNTKMEAGQGSTNNTKKKTINVPKTTESQNNNEKEPKSTETVKNKSSGNTKDIQTVKTFTEKNAINIKNTEKIINVNKVVTQKIVKDKPTTIFNKPENIVISTSTPKNNMKLSKITTKSVRNIIHKSPKPKNSIKIQNSQKSIKTKISNGNTQVFSGNSENENGGKTSKIPQKKMSFNSEKILKTNILRISPRRLPSKFKPITQDANLKQLTKTTNIPRFIKKTAPKVSK</sequence>
<comment type="caution">
    <text evidence="2">The sequence shown here is derived from an EMBL/GenBank/DDBJ whole genome shotgun (WGS) entry which is preliminary data.</text>
</comment>
<evidence type="ECO:0000313" key="2">
    <source>
        <dbReference type="EMBL" id="CAB3232258.1"/>
    </source>
</evidence>
<feature type="compositionally biased region" description="Basic and acidic residues" evidence="1">
    <location>
        <begin position="674"/>
        <end position="685"/>
    </location>
</feature>
<evidence type="ECO:0000256" key="1">
    <source>
        <dbReference type="SAM" id="MobiDB-lite"/>
    </source>
</evidence>
<feature type="region of interest" description="Disordered" evidence="1">
    <location>
        <begin position="626"/>
        <end position="691"/>
    </location>
</feature>
<proteinExistence type="predicted"/>
<feature type="compositionally biased region" description="Low complexity" evidence="1">
    <location>
        <begin position="459"/>
        <end position="468"/>
    </location>
</feature>
<feature type="region of interest" description="Disordered" evidence="1">
    <location>
        <begin position="789"/>
        <end position="813"/>
    </location>
</feature>
<feature type="compositionally biased region" description="Polar residues" evidence="1">
    <location>
        <begin position="419"/>
        <end position="428"/>
    </location>
</feature>
<reference evidence="2 3" key="1">
    <citation type="submission" date="2020-04" db="EMBL/GenBank/DDBJ databases">
        <authorList>
            <person name="Wallbank WR R."/>
            <person name="Pardo Diaz C."/>
            <person name="Kozak K."/>
            <person name="Martin S."/>
            <person name="Jiggins C."/>
            <person name="Moest M."/>
            <person name="Warren A I."/>
            <person name="Byers J.R.P. K."/>
            <person name="Montejo-Kovacevich G."/>
            <person name="Yen C E."/>
        </authorList>
    </citation>
    <scope>NUCLEOTIDE SEQUENCE [LARGE SCALE GENOMIC DNA]</scope>
</reference>
<name>A0A8S0ZF49_ARCPL</name>
<evidence type="ECO:0000313" key="3">
    <source>
        <dbReference type="Proteomes" id="UP000494256"/>
    </source>
</evidence>
<feature type="compositionally biased region" description="Polar residues" evidence="1">
    <location>
        <begin position="664"/>
        <end position="673"/>
    </location>
</feature>
<dbReference type="EMBL" id="CADEBD010000289">
    <property type="protein sequence ID" value="CAB3232258.1"/>
    <property type="molecule type" value="Genomic_DNA"/>
</dbReference>
<accession>A0A8S0ZF49</accession>
<feature type="compositionally biased region" description="Polar residues" evidence="1">
    <location>
        <begin position="519"/>
        <end position="528"/>
    </location>
</feature>
<feature type="compositionally biased region" description="Basic and acidic residues" evidence="1">
    <location>
        <begin position="381"/>
        <end position="418"/>
    </location>
</feature>
<feature type="compositionally biased region" description="Basic residues" evidence="1">
    <location>
        <begin position="436"/>
        <end position="446"/>
    </location>
</feature>
<feature type="compositionally biased region" description="Basic and acidic residues" evidence="1">
    <location>
        <begin position="338"/>
        <end position="354"/>
    </location>
</feature>
<feature type="region of interest" description="Disordered" evidence="1">
    <location>
        <begin position="296"/>
        <end position="558"/>
    </location>
</feature>
<gene>
    <name evidence="2" type="ORF">APLA_LOCUS5593</name>
</gene>
<dbReference type="AlphaFoldDB" id="A0A8S0ZF49"/>
<dbReference type="Proteomes" id="UP000494256">
    <property type="component" value="Unassembled WGS sequence"/>
</dbReference>
<protein>
    <submittedName>
        <fullName evidence="2">Uncharacterized protein</fullName>
    </submittedName>
</protein>
<feature type="compositionally biased region" description="Basic and acidic residues" evidence="1">
    <location>
        <begin position="545"/>
        <end position="558"/>
    </location>
</feature>
<feature type="compositionally biased region" description="Basic and acidic residues" evidence="1">
    <location>
        <begin position="483"/>
        <end position="515"/>
    </location>
</feature>
<dbReference type="OrthoDB" id="7474648at2759"/>